<evidence type="ECO:0000256" key="3">
    <source>
        <dbReference type="ARBA" id="ARBA00025786"/>
    </source>
</evidence>
<dbReference type="PROSITE" id="PS51186">
    <property type="entry name" value="GNAT"/>
    <property type="match status" value="1"/>
</dbReference>
<evidence type="ECO:0000259" key="4">
    <source>
        <dbReference type="PROSITE" id="PS51186"/>
    </source>
</evidence>
<keyword evidence="1" id="KW-0808">Transferase</keyword>
<evidence type="ECO:0000256" key="1">
    <source>
        <dbReference type="ARBA" id="ARBA00022679"/>
    </source>
</evidence>
<evidence type="ECO:0000256" key="2">
    <source>
        <dbReference type="ARBA" id="ARBA00023315"/>
    </source>
</evidence>
<dbReference type="CDD" id="cd04301">
    <property type="entry name" value="NAT_SF"/>
    <property type="match status" value="1"/>
</dbReference>
<dbReference type="FunFam" id="3.40.630.30:FF:000037">
    <property type="entry name" value="N-alpha-acetyltransferase daf-31-like"/>
    <property type="match status" value="1"/>
</dbReference>
<proteinExistence type="inferred from homology"/>
<dbReference type="AlphaFoldDB" id="A0A7S1UHA4"/>
<evidence type="ECO:0000313" key="5">
    <source>
        <dbReference type="EMBL" id="CAD9267868.1"/>
    </source>
</evidence>
<gene>
    <name evidence="5" type="ORF">PPAR1163_LOCUS26299</name>
</gene>
<dbReference type="InterPro" id="IPR016181">
    <property type="entry name" value="Acyl_CoA_acyltransferase"/>
</dbReference>
<accession>A0A7S1UHA4</accession>
<dbReference type="PANTHER" id="PTHR23091:SF4">
    <property type="entry name" value="N-TERMINAL AMINO-ACID N(ALPHA)-ACETYLTRANSFERASE NATA"/>
    <property type="match status" value="1"/>
</dbReference>
<comment type="similarity">
    <text evidence="3">Belongs to the acetyltransferase family. ARD1 subfamily.</text>
</comment>
<sequence length="202" mass="23040">MAVSIRPATAEDLLQMQSTNLWCLPENYQMKYYYYHYVTCPQLLHVAEDHKGRIVGYVLAKMEEEAVVNHGHITSLAVRRTHRKIGLATNLMKNSQKCMEDVMSAEYVSLHVRESNRAAFHLYNETLGYIKYDVECGYYADGEDAYDMRKPFKLESNLGGGKYARDFLDRDGLIRMFPDDVDSIPPEAAEVAAELQIAEAAD</sequence>
<dbReference type="Pfam" id="PF00583">
    <property type="entry name" value="Acetyltransf_1"/>
    <property type="match status" value="1"/>
</dbReference>
<dbReference type="EMBL" id="HBGJ01041924">
    <property type="protein sequence ID" value="CAD9267868.1"/>
    <property type="molecule type" value="Transcribed_RNA"/>
</dbReference>
<reference evidence="5" key="1">
    <citation type="submission" date="2021-01" db="EMBL/GenBank/DDBJ databases">
        <authorList>
            <person name="Corre E."/>
            <person name="Pelletier E."/>
            <person name="Niang G."/>
            <person name="Scheremetjew M."/>
            <person name="Finn R."/>
            <person name="Kale V."/>
            <person name="Holt S."/>
            <person name="Cochrane G."/>
            <person name="Meng A."/>
            <person name="Brown T."/>
            <person name="Cohen L."/>
        </authorList>
    </citation>
    <scope>NUCLEOTIDE SEQUENCE</scope>
    <source>
        <strain evidence="5">CCMP2877</strain>
    </source>
</reference>
<dbReference type="Gene3D" id="3.40.630.30">
    <property type="match status" value="1"/>
</dbReference>
<feature type="domain" description="N-acetyltransferase" evidence="4">
    <location>
        <begin position="3"/>
        <end position="153"/>
    </location>
</feature>
<name>A0A7S1UHA4_9STRA</name>
<organism evidence="5">
    <name type="scientific">Phaeomonas parva</name>
    <dbReference type="NCBI Taxonomy" id="124430"/>
    <lineage>
        <taxon>Eukaryota</taxon>
        <taxon>Sar</taxon>
        <taxon>Stramenopiles</taxon>
        <taxon>Ochrophyta</taxon>
        <taxon>Pinguiophyceae</taxon>
        <taxon>Pinguiochrysidales</taxon>
        <taxon>Pinguiochrysidaceae</taxon>
        <taxon>Phaeomonas</taxon>
    </lineage>
</organism>
<dbReference type="PANTHER" id="PTHR23091">
    <property type="entry name" value="N-TERMINAL ACETYLTRANSFERASE"/>
    <property type="match status" value="1"/>
</dbReference>
<protein>
    <recommendedName>
        <fullName evidence="4">N-acetyltransferase domain-containing protein</fullName>
    </recommendedName>
</protein>
<dbReference type="GO" id="GO:0031415">
    <property type="term" value="C:NatA complex"/>
    <property type="evidence" value="ECO:0007669"/>
    <property type="project" value="InterPro"/>
</dbReference>
<dbReference type="InterPro" id="IPR000182">
    <property type="entry name" value="GNAT_dom"/>
</dbReference>
<dbReference type="InterPro" id="IPR045047">
    <property type="entry name" value="Ard1-like"/>
</dbReference>
<dbReference type="GO" id="GO:1990190">
    <property type="term" value="F:protein-N-terminal-glutamate acetyltransferase activity"/>
    <property type="evidence" value="ECO:0007669"/>
    <property type="project" value="TreeGrafter"/>
</dbReference>
<keyword evidence="2" id="KW-0012">Acyltransferase</keyword>
<dbReference type="SUPFAM" id="SSF55729">
    <property type="entry name" value="Acyl-CoA N-acyltransferases (Nat)"/>
    <property type="match status" value="1"/>
</dbReference>
<dbReference type="GO" id="GO:1990189">
    <property type="term" value="F:protein N-terminal-serine acetyltransferase activity"/>
    <property type="evidence" value="ECO:0007669"/>
    <property type="project" value="TreeGrafter"/>
</dbReference>